<dbReference type="InterPro" id="IPR003265">
    <property type="entry name" value="HhH-GPD_domain"/>
</dbReference>
<comment type="caution">
    <text evidence="11">The sequence shown here is derived from an EMBL/GenBank/DDBJ whole genome shotgun (WGS) entry which is preliminary data.</text>
</comment>
<evidence type="ECO:0000259" key="10">
    <source>
        <dbReference type="SMART" id="SM00478"/>
    </source>
</evidence>
<evidence type="ECO:0000256" key="1">
    <source>
        <dbReference type="ARBA" id="ARBA00008343"/>
    </source>
</evidence>
<keyword evidence="3" id="KW-0479">Metal-binding</keyword>
<dbReference type="SUPFAM" id="SSF48150">
    <property type="entry name" value="DNA-glycosylase"/>
    <property type="match status" value="1"/>
</dbReference>
<proteinExistence type="inferred from homology"/>
<dbReference type="Proteomes" id="UP000717534">
    <property type="component" value="Unassembled WGS sequence"/>
</dbReference>
<dbReference type="CDD" id="cd00056">
    <property type="entry name" value="ENDO3c"/>
    <property type="match status" value="1"/>
</dbReference>
<dbReference type="Gene3D" id="1.10.340.30">
    <property type="entry name" value="Hypothetical protein, domain 2"/>
    <property type="match status" value="1"/>
</dbReference>
<reference evidence="11 12" key="1">
    <citation type="submission" date="2021-02" db="EMBL/GenBank/DDBJ databases">
        <title>Activity-based single-cell genomes from oceanic crustal fluid captures similar information to metagenomic and metatranscriptomic surveys with orders of magnitude less sampling.</title>
        <authorList>
            <person name="D'Angelo T.S."/>
            <person name="Orcutt B.N."/>
        </authorList>
    </citation>
    <scope>NUCLEOTIDE SEQUENCE [LARGE SCALE GENOMIC DNA]</scope>
    <source>
        <strain evidence="11">AH-315-G02</strain>
    </source>
</reference>
<sequence length="219" mass="25287">MQQENNNLFLRVYDRLLAHYGPQEWWPGETDFEVMVGAVLTQNTNWINVEKAIANLKNGGQLSFSSLHRMDTDVLAEYIRPAGYYNIKARRLKNLLQMVVDEYEGELAFLFADSLDDSRKNLLQVKGVGPETADAILLYAARKPIFVVDTYTHRVFSRHGLVEEDTDYYSLQQEFLDSLPEEVSLFNEYHALIVAVAKEFCKKKKPRCNNCPLQRVEES</sequence>
<gene>
    <name evidence="11" type="ORF">JYU06_05060</name>
</gene>
<evidence type="ECO:0000256" key="4">
    <source>
        <dbReference type="ARBA" id="ARBA00022763"/>
    </source>
</evidence>
<keyword evidence="7" id="KW-0411">Iron-sulfur</keyword>
<dbReference type="InterPro" id="IPR000445">
    <property type="entry name" value="HhH_motif"/>
</dbReference>
<evidence type="ECO:0000313" key="11">
    <source>
        <dbReference type="EMBL" id="MBN4068869.1"/>
    </source>
</evidence>
<comment type="similarity">
    <text evidence="1">Belongs to the Nth/MutY family.</text>
</comment>
<dbReference type="Pfam" id="PF00730">
    <property type="entry name" value="HhH-GPD"/>
    <property type="match status" value="1"/>
</dbReference>
<dbReference type="PIRSF" id="PIRSF001435">
    <property type="entry name" value="Nth"/>
    <property type="match status" value="1"/>
</dbReference>
<evidence type="ECO:0000256" key="8">
    <source>
        <dbReference type="ARBA" id="ARBA00023204"/>
    </source>
</evidence>
<organism evidence="11 12">
    <name type="scientific">Desulfotalea psychrophila</name>
    <dbReference type="NCBI Taxonomy" id="84980"/>
    <lineage>
        <taxon>Bacteria</taxon>
        <taxon>Pseudomonadati</taxon>
        <taxon>Thermodesulfobacteriota</taxon>
        <taxon>Desulfobulbia</taxon>
        <taxon>Desulfobulbales</taxon>
        <taxon>Desulfocapsaceae</taxon>
        <taxon>Desulfotalea</taxon>
    </lineage>
</organism>
<keyword evidence="2" id="KW-0004">4Fe-4S</keyword>
<feature type="domain" description="HhH-GPD" evidence="10">
    <location>
        <begin position="40"/>
        <end position="199"/>
    </location>
</feature>
<dbReference type="Gene3D" id="1.10.1670.10">
    <property type="entry name" value="Helix-hairpin-Helix base-excision DNA repair enzymes (C-terminal)"/>
    <property type="match status" value="1"/>
</dbReference>
<dbReference type="EMBL" id="JAFITO010000068">
    <property type="protein sequence ID" value="MBN4068869.1"/>
    <property type="molecule type" value="Genomic_DNA"/>
</dbReference>
<keyword evidence="5" id="KW-0378">Hydrolase</keyword>
<keyword evidence="8" id="KW-0234">DNA repair</keyword>
<dbReference type="Pfam" id="PF00633">
    <property type="entry name" value="HHH"/>
    <property type="match status" value="1"/>
</dbReference>
<evidence type="ECO:0000256" key="6">
    <source>
        <dbReference type="ARBA" id="ARBA00023004"/>
    </source>
</evidence>
<name>A0ABS3AVU2_9BACT</name>
<dbReference type="GO" id="GO:0004519">
    <property type="term" value="F:endonuclease activity"/>
    <property type="evidence" value="ECO:0007669"/>
    <property type="project" value="UniProtKB-KW"/>
</dbReference>
<evidence type="ECO:0000256" key="2">
    <source>
        <dbReference type="ARBA" id="ARBA00022485"/>
    </source>
</evidence>
<dbReference type="PANTHER" id="PTHR10359:SF19">
    <property type="entry name" value="DNA REPAIR GLYCOSYLASE MJ1434-RELATED"/>
    <property type="match status" value="1"/>
</dbReference>
<keyword evidence="11" id="KW-0540">Nuclease</keyword>
<keyword evidence="6" id="KW-0408">Iron</keyword>
<evidence type="ECO:0000256" key="7">
    <source>
        <dbReference type="ARBA" id="ARBA00023014"/>
    </source>
</evidence>
<protein>
    <submittedName>
        <fullName evidence="11">Endonuclease III domain-containing protein</fullName>
    </submittedName>
</protein>
<keyword evidence="9" id="KW-0326">Glycosidase</keyword>
<keyword evidence="12" id="KW-1185">Reference proteome</keyword>
<dbReference type="PANTHER" id="PTHR10359">
    <property type="entry name" value="A/G-SPECIFIC ADENINE GLYCOSYLASE/ENDONUCLEASE III"/>
    <property type="match status" value="1"/>
</dbReference>
<keyword evidence="4" id="KW-0227">DNA damage</keyword>
<dbReference type="InterPro" id="IPR023170">
    <property type="entry name" value="HhH_base_excis_C"/>
</dbReference>
<evidence type="ECO:0000256" key="3">
    <source>
        <dbReference type="ARBA" id="ARBA00022723"/>
    </source>
</evidence>
<dbReference type="InterPro" id="IPR011257">
    <property type="entry name" value="DNA_glycosylase"/>
</dbReference>
<accession>A0ABS3AVU2</accession>
<evidence type="ECO:0000256" key="9">
    <source>
        <dbReference type="ARBA" id="ARBA00023295"/>
    </source>
</evidence>
<evidence type="ECO:0000313" key="12">
    <source>
        <dbReference type="Proteomes" id="UP000717534"/>
    </source>
</evidence>
<dbReference type="SMART" id="SM00478">
    <property type="entry name" value="ENDO3c"/>
    <property type="match status" value="1"/>
</dbReference>
<evidence type="ECO:0000256" key="5">
    <source>
        <dbReference type="ARBA" id="ARBA00022801"/>
    </source>
</evidence>
<keyword evidence="11" id="KW-0255">Endonuclease</keyword>